<evidence type="ECO:0000256" key="2">
    <source>
        <dbReference type="ARBA" id="ARBA00023315"/>
    </source>
</evidence>
<proteinExistence type="predicted"/>
<keyword evidence="2" id="KW-0012">Acyltransferase</keyword>
<dbReference type="CDD" id="cd02883">
    <property type="entry name" value="NUDIX_Hydrolase"/>
    <property type="match status" value="1"/>
</dbReference>
<feature type="domain" description="Nudix hydrolase" evidence="4">
    <location>
        <begin position="238"/>
        <end position="384"/>
    </location>
</feature>
<dbReference type="InterPro" id="IPR000182">
    <property type="entry name" value="GNAT_dom"/>
</dbReference>
<keyword evidence="1" id="KW-0808">Transferase</keyword>
<accession>A0A1I3XMD0</accession>
<dbReference type="InterPro" id="IPR000086">
    <property type="entry name" value="NUDIX_hydrolase_dom"/>
</dbReference>
<sequence length="384" mass="42679">MHCQMRLAAKSQAIALTDIMHAAKGHWGYDPQDMQQFCEHWKITPEMIEADPILVITEKEKPLGFARITKESTETAVLDCLFVLPEAHGKGYGAWLLEGAEEAAKRMQCTTMRLESDANAAPFYQRHGYHSTSNRPSAFKDAGPIEHMQKDLTPQIHEIADINLNLSASDTWDFATNNHEAIKENWQTLISDNPDLWDGKVLSLYQYSLSQKQFSGDLVEINYSEFLAWRDWGFPDRGAKNLFGCAVLRSSQGHLVFGKMAGNTATAGQVYPPGGNLDLNDITPTGEVDIFGSIARELEEETGFTLDQGELGDVFAVEDGPRLAIARILTLQLTSDEILSKIAHFNANQEKPELEEAVIVKSLADLKEYSVPPYALALTAHLLN</sequence>
<evidence type="ECO:0000313" key="6">
    <source>
        <dbReference type="Proteomes" id="UP000199598"/>
    </source>
</evidence>
<dbReference type="CDD" id="cd04301">
    <property type="entry name" value="NAT_SF"/>
    <property type="match status" value="1"/>
</dbReference>
<dbReference type="PROSITE" id="PS51186">
    <property type="entry name" value="GNAT"/>
    <property type="match status" value="1"/>
</dbReference>
<evidence type="ECO:0000313" key="5">
    <source>
        <dbReference type="EMBL" id="SFK20638.1"/>
    </source>
</evidence>
<feature type="domain" description="N-acetyltransferase" evidence="3">
    <location>
        <begin position="3"/>
        <end position="153"/>
    </location>
</feature>
<evidence type="ECO:0000259" key="4">
    <source>
        <dbReference type="PROSITE" id="PS51462"/>
    </source>
</evidence>
<dbReference type="Pfam" id="PF00583">
    <property type="entry name" value="Acetyltransf_1"/>
    <property type="match status" value="1"/>
</dbReference>
<reference evidence="5 6" key="1">
    <citation type="submission" date="2016-10" db="EMBL/GenBank/DDBJ databases">
        <authorList>
            <person name="Varghese N."/>
            <person name="Submissions S."/>
        </authorList>
    </citation>
    <scope>NUCLEOTIDE SEQUENCE [LARGE SCALE GENOMIC DNA]</scope>
    <source>
        <strain evidence="5 6">DSM 16392</strain>
    </source>
</reference>
<name>A0A1I3XMD0_9HYPH</name>
<dbReference type="RefSeq" id="WP_208860155.1">
    <property type="nucleotide sequence ID" value="NZ_FOSK01000003.1"/>
</dbReference>
<dbReference type="Gene3D" id="3.40.630.30">
    <property type="match status" value="1"/>
</dbReference>
<dbReference type="InterPro" id="IPR050832">
    <property type="entry name" value="Bact_Acetyltransf"/>
</dbReference>
<dbReference type="PANTHER" id="PTHR43877:SF2">
    <property type="entry name" value="AMINOALKYLPHOSPHONATE N-ACETYLTRANSFERASE-RELATED"/>
    <property type="match status" value="1"/>
</dbReference>
<organism evidence="5 6">
    <name type="scientific">Pseudovibrio ascidiaceicola</name>
    <dbReference type="NCBI Taxonomy" id="285279"/>
    <lineage>
        <taxon>Bacteria</taxon>
        <taxon>Pseudomonadati</taxon>
        <taxon>Pseudomonadota</taxon>
        <taxon>Alphaproteobacteria</taxon>
        <taxon>Hyphomicrobiales</taxon>
        <taxon>Stappiaceae</taxon>
        <taxon>Pseudovibrio</taxon>
    </lineage>
</organism>
<gene>
    <name evidence="5" type="ORF">SAMN04488518_10324</name>
</gene>
<dbReference type="InterPro" id="IPR016181">
    <property type="entry name" value="Acyl_CoA_acyltransferase"/>
</dbReference>
<evidence type="ECO:0000256" key="1">
    <source>
        <dbReference type="ARBA" id="ARBA00022679"/>
    </source>
</evidence>
<dbReference type="PROSITE" id="PS51462">
    <property type="entry name" value="NUDIX"/>
    <property type="match status" value="1"/>
</dbReference>
<dbReference type="EMBL" id="FOSK01000003">
    <property type="protein sequence ID" value="SFK20638.1"/>
    <property type="molecule type" value="Genomic_DNA"/>
</dbReference>
<comment type="caution">
    <text evidence="5">The sequence shown here is derived from an EMBL/GenBank/DDBJ whole genome shotgun (WGS) entry which is preliminary data.</text>
</comment>
<keyword evidence="6" id="KW-1185">Reference proteome</keyword>
<dbReference type="Gene3D" id="3.90.79.10">
    <property type="entry name" value="Nucleoside Triphosphate Pyrophosphohydrolase"/>
    <property type="match status" value="1"/>
</dbReference>
<protein>
    <submittedName>
        <fullName evidence="5">Acetyltransferase (GNAT) domain-containing protein</fullName>
    </submittedName>
</protein>
<dbReference type="Proteomes" id="UP000199598">
    <property type="component" value="Unassembled WGS sequence"/>
</dbReference>
<dbReference type="InterPro" id="IPR015797">
    <property type="entry name" value="NUDIX_hydrolase-like_dom_sf"/>
</dbReference>
<evidence type="ECO:0000259" key="3">
    <source>
        <dbReference type="PROSITE" id="PS51186"/>
    </source>
</evidence>
<dbReference type="SUPFAM" id="SSF55811">
    <property type="entry name" value="Nudix"/>
    <property type="match status" value="1"/>
</dbReference>
<dbReference type="SUPFAM" id="SSF55729">
    <property type="entry name" value="Acyl-CoA N-acyltransferases (Nat)"/>
    <property type="match status" value="1"/>
</dbReference>
<dbReference type="PANTHER" id="PTHR43877">
    <property type="entry name" value="AMINOALKYLPHOSPHONATE N-ACETYLTRANSFERASE-RELATED-RELATED"/>
    <property type="match status" value="1"/>
</dbReference>